<dbReference type="Proteomes" id="UP000886597">
    <property type="component" value="Unassembled WGS sequence"/>
</dbReference>
<keyword evidence="1" id="KW-1133">Transmembrane helix</keyword>
<evidence type="ECO:0000313" key="2">
    <source>
        <dbReference type="EMBL" id="GEQ48673.1"/>
    </source>
</evidence>
<dbReference type="Proteomes" id="UP000886607">
    <property type="component" value="Unassembled WGS sequence"/>
</dbReference>
<evidence type="ECO:0000313" key="5">
    <source>
        <dbReference type="Proteomes" id="UP000886607"/>
    </source>
</evidence>
<sequence length="409" mass="47849">MVTVELKKLARPILLLVALLITFVFYKQELSFLHDFWPNGDLVTVYDYASDWQHRFGQTLGEREIKQVEKEYNTLVQQADEIISENSTAQQLQLQNYTEFEIWHEENDPLVKIDEMNNEEKKIAEQKNSLQQNLVDKNGNSMVPKIEVFQDLSSSMQIFDSPKKFFINEDFTEKEQRKLSTILFTENGWRNIMPSFLTSTVSSYFENMLILAILLMSLLFPAIFVRDRLLGLQKLQWSSRRGRKMLWTQFASGMIASFLLITCIVGFFGSLLFFTDFTQYFSNGLNSFFSEYDSETLLVSFYHWTFSQWLVNIIMLVYLIGMAYSGILFFLSQTSPHYLSLLMKIVPIGFIFIFIANRVLKDAFYLKNEVYQWTKIPMVECYAGILLFIGGISLPIILCIRQQRKDLLN</sequence>
<dbReference type="AlphaFoldDB" id="A0AAN4RLE6"/>
<feature type="transmembrane region" description="Helical" evidence="1">
    <location>
        <begin position="309"/>
        <end position="331"/>
    </location>
</feature>
<dbReference type="EMBL" id="BKBO01000006">
    <property type="protein sequence ID" value="GEQ48673.1"/>
    <property type="molecule type" value="Genomic_DNA"/>
</dbReference>
<organism evidence="3 4">
    <name type="scientific">Tetragenococcus koreensis</name>
    <dbReference type="NCBI Taxonomy" id="290335"/>
    <lineage>
        <taxon>Bacteria</taxon>
        <taxon>Bacillati</taxon>
        <taxon>Bacillota</taxon>
        <taxon>Bacilli</taxon>
        <taxon>Lactobacillales</taxon>
        <taxon>Enterococcaceae</taxon>
        <taxon>Tetragenococcus</taxon>
    </lineage>
</organism>
<feature type="transmembrane region" description="Helical" evidence="1">
    <location>
        <begin position="246"/>
        <end position="274"/>
    </location>
</feature>
<evidence type="ECO:0000313" key="4">
    <source>
        <dbReference type="Proteomes" id="UP000886597"/>
    </source>
</evidence>
<protein>
    <submittedName>
        <fullName evidence="3">Uncharacterized protein</fullName>
    </submittedName>
</protein>
<dbReference type="EMBL" id="BKBQ01000006">
    <property type="protein sequence ID" value="GEQ53745.1"/>
    <property type="molecule type" value="Genomic_DNA"/>
</dbReference>
<keyword evidence="5" id="KW-1185">Reference proteome</keyword>
<keyword evidence="1" id="KW-0812">Transmembrane</keyword>
<feature type="transmembrane region" description="Helical" evidence="1">
    <location>
        <begin position="9"/>
        <end position="26"/>
    </location>
</feature>
<proteinExistence type="predicted"/>
<evidence type="ECO:0000256" key="1">
    <source>
        <dbReference type="SAM" id="Phobius"/>
    </source>
</evidence>
<dbReference type="KEGG" id="tkr:C7K43_08170"/>
<reference evidence="3" key="2">
    <citation type="journal article" date="2020" name="Int. Dairy J.">
        <title>Lactic acid bacterial diversity in Brie cheese focusing on salt concentration and pH of isolation medium and characterisation of halophilic and alkaliphilic lactic acid bacterial isolates.</title>
        <authorList>
            <person name="Unno R."/>
            <person name="Matsutani M."/>
            <person name="Suzuki T."/>
            <person name="Kodama K."/>
            <person name="Matsushita H."/>
            <person name="Yamasato K."/>
            <person name="Koizumi Y."/>
            <person name="Ishikawa M."/>
        </authorList>
    </citation>
    <scope>NUCLEOTIDE SEQUENCE</scope>
    <source>
        <strain evidence="3">7C1</strain>
        <strain evidence="2">8C4</strain>
    </source>
</reference>
<dbReference type="GeneID" id="69985920"/>
<feature type="transmembrane region" description="Helical" evidence="1">
    <location>
        <begin position="338"/>
        <end position="356"/>
    </location>
</feature>
<name>A0AAN4RLE6_9ENTE</name>
<accession>A0AAN4RLE6</accession>
<comment type="caution">
    <text evidence="3">The sequence shown here is derived from an EMBL/GenBank/DDBJ whole genome shotgun (WGS) entry which is preliminary data.</text>
</comment>
<feature type="transmembrane region" description="Helical" evidence="1">
    <location>
        <begin position="376"/>
        <end position="400"/>
    </location>
</feature>
<keyword evidence="1" id="KW-0472">Membrane</keyword>
<feature type="transmembrane region" description="Helical" evidence="1">
    <location>
        <begin position="204"/>
        <end position="225"/>
    </location>
</feature>
<reference evidence="3" key="1">
    <citation type="submission" date="2019-08" db="EMBL/GenBank/DDBJ databases">
        <authorList>
            <person name="Ishikawa M."/>
            <person name="Suzuki T."/>
            <person name="Matsutani M."/>
        </authorList>
    </citation>
    <scope>NUCLEOTIDE SEQUENCE</scope>
    <source>
        <strain evidence="3">7C1</strain>
        <strain evidence="2">8C4</strain>
    </source>
</reference>
<dbReference type="RefSeq" id="WP_124006418.1">
    <property type="nucleotide sequence ID" value="NZ_BJYN01000023.1"/>
</dbReference>
<gene>
    <name evidence="2" type="ORF">TK11N_05250</name>
    <name evidence="3" type="ORF">TK2N_05890</name>
</gene>
<evidence type="ECO:0000313" key="3">
    <source>
        <dbReference type="EMBL" id="GEQ53745.1"/>
    </source>
</evidence>